<feature type="active site" description="Charge relay system" evidence="5">
    <location>
        <position position="147"/>
    </location>
</feature>
<dbReference type="PROSITE" id="PS00136">
    <property type="entry name" value="SUBTILASE_ASP"/>
    <property type="match status" value="1"/>
</dbReference>
<organism evidence="9 10">
    <name type="scientific">Phyllosticta citriasiana</name>
    <dbReference type="NCBI Taxonomy" id="595635"/>
    <lineage>
        <taxon>Eukaryota</taxon>
        <taxon>Fungi</taxon>
        <taxon>Dikarya</taxon>
        <taxon>Ascomycota</taxon>
        <taxon>Pezizomycotina</taxon>
        <taxon>Dothideomycetes</taxon>
        <taxon>Dothideomycetes incertae sedis</taxon>
        <taxon>Botryosphaeriales</taxon>
        <taxon>Phyllostictaceae</taxon>
        <taxon>Phyllosticta</taxon>
    </lineage>
</organism>
<comment type="caution">
    <text evidence="9">The sequence shown here is derived from an EMBL/GenBank/DDBJ whole genome shotgun (WGS) entry which is preliminary data.</text>
</comment>
<dbReference type="SUPFAM" id="SSF52743">
    <property type="entry name" value="Subtilisin-like"/>
    <property type="match status" value="1"/>
</dbReference>
<evidence type="ECO:0000313" key="9">
    <source>
        <dbReference type="EMBL" id="KAK7523275.1"/>
    </source>
</evidence>
<feature type="domain" description="Peptidase S8/S53" evidence="8">
    <location>
        <begin position="138"/>
        <end position="387"/>
    </location>
</feature>
<dbReference type="InterPro" id="IPR023827">
    <property type="entry name" value="Peptidase_S8_Asp-AS"/>
</dbReference>
<evidence type="ECO:0000256" key="4">
    <source>
        <dbReference type="ARBA" id="ARBA00022825"/>
    </source>
</evidence>
<keyword evidence="7" id="KW-0732">Signal</keyword>
<proteinExistence type="inferred from homology"/>
<dbReference type="PRINTS" id="PR00723">
    <property type="entry name" value="SUBTILISIN"/>
</dbReference>
<dbReference type="PROSITE" id="PS00137">
    <property type="entry name" value="SUBTILASE_HIS"/>
    <property type="match status" value="1"/>
</dbReference>
<evidence type="ECO:0000313" key="10">
    <source>
        <dbReference type="Proteomes" id="UP001363622"/>
    </source>
</evidence>
<evidence type="ECO:0000256" key="1">
    <source>
        <dbReference type="ARBA" id="ARBA00011073"/>
    </source>
</evidence>
<dbReference type="InterPro" id="IPR036852">
    <property type="entry name" value="Peptidase_S8/S53_dom_sf"/>
</dbReference>
<dbReference type="PROSITE" id="PS00138">
    <property type="entry name" value="SUBTILASE_SER"/>
    <property type="match status" value="1"/>
</dbReference>
<accession>A0ABR1KY38</accession>
<evidence type="ECO:0000256" key="5">
    <source>
        <dbReference type="PROSITE-ProRule" id="PRU01240"/>
    </source>
</evidence>
<reference evidence="9 10" key="1">
    <citation type="submission" date="2024-04" db="EMBL/GenBank/DDBJ databases">
        <title>Phyllosticta paracitricarpa is synonymous to the EU quarantine fungus P. citricarpa based on phylogenomic analyses.</title>
        <authorList>
            <consortium name="Lawrence Berkeley National Laboratory"/>
            <person name="Van Ingen-Buijs V.A."/>
            <person name="Van Westerhoven A.C."/>
            <person name="Haridas S."/>
            <person name="Skiadas P."/>
            <person name="Martin F."/>
            <person name="Groenewald J.Z."/>
            <person name="Crous P.W."/>
            <person name="Seidl M.F."/>
        </authorList>
    </citation>
    <scope>NUCLEOTIDE SEQUENCE [LARGE SCALE GENOMIC DNA]</scope>
    <source>
        <strain evidence="9 10">CBS 123371</strain>
    </source>
</reference>
<evidence type="ECO:0000259" key="8">
    <source>
        <dbReference type="Pfam" id="PF00082"/>
    </source>
</evidence>
<dbReference type="Pfam" id="PF00082">
    <property type="entry name" value="Peptidase_S8"/>
    <property type="match status" value="1"/>
</dbReference>
<dbReference type="InterPro" id="IPR000209">
    <property type="entry name" value="Peptidase_S8/S53_dom"/>
</dbReference>
<dbReference type="InterPro" id="IPR022398">
    <property type="entry name" value="Peptidase_S8_His-AS"/>
</dbReference>
<evidence type="ECO:0000256" key="7">
    <source>
        <dbReference type="SAM" id="SignalP"/>
    </source>
</evidence>
<keyword evidence="4 5" id="KW-0720">Serine protease</keyword>
<dbReference type="InterPro" id="IPR023828">
    <property type="entry name" value="Peptidase_S8_Ser-AS"/>
</dbReference>
<keyword evidence="3 5" id="KW-0378">Hydrolase</keyword>
<dbReference type="PROSITE" id="PS51892">
    <property type="entry name" value="SUBTILASE"/>
    <property type="match status" value="1"/>
</dbReference>
<evidence type="ECO:0000256" key="6">
    <source>
        <dbReference type="RuleBase" id="RU003355"/>
    </source>
</evidence>
<protein>
    <submittedName>
        <fullName evidence="9">Subtilisin-like protease</fullName>
    </submittedName>
</protein>
<gene>
    <name evidence="9" type="ORF">IWZ03DRAFT_398</name>
</gene>
<dbReference type="Proteomes" id="UP001363622">
    <property type="component" value="Unassembled WGS sequence"/>
</dbReference>
<keyword evidence="10" id="KW-1185">Reference proteome</keyword>
<dbReference type="PANTHER" id="PTHR43806:SF11">
    <property type="entry name" value="CEREVISIN-RELATED"/>
    <property type="match status" value="1"/>
</dbReference>
<dbReference type="CDD" id="cd04077">
    <property type="entry name" value="Peptidases_S8_PCSK9_ProteinaseK_like"/>
    <property type="match status" value="1"/>
</dbReference>
<feature type="signal peptide" evidence="7">
    <location>
        <begin position="1"/>
        <end position="17"/>
    </location>
</feature>
<keyword evidence="2 5" id="KW-0645">Protease</keyword>
<name>A0ABR1KY38_9PEZI</name>
<dbReference type="InterPro" id="IPR034193">
    <property type="entry name" value="PCSK9_ProteinaseK-like"/>
</dbReference>
<dbReference type="EMBL" id="JBBPHU010000001">
    <property type="protein sequence ID" value="KAK7523275.1"/>
    <property type="molecule type" value="Genomic_DNA"/>
</dbReference>
<dbReference type="Gene3D" id="3.40.50.200">
    <property type="entry name" value="Peptidase S8/S53 domain"/>
    <property type="match status" value="1"/>
</dbReference>
<evidence type="ECO:0000256" key="2">
    <source>
        <dbReference type="ARBA" id="ARBA00022670"/>
    </source>
</evidence>
<feature type="active site" description="Charge relay system" evidence="5">
    <location>
        <position position="339"/>
    </location>
</feature>
<dbReference type="InterPro" id="IPR015500">
    <property type="entry name" value="Peptidase_S8_subtilisin-rel"/>
</dbReference>
<dbReference type="PANTHER" id="PTHR43806">
    <property type="entry name" value="PEPTIDASE S8"/>
    <property type="match status" value="1"/>
</dbReference>
<sequence>MKASIAFALHLFAGALAAPTKSTQENKEYDVLIAPGADIPSLLTSINLQLNLDDIFATFNNSHFHGFSGPITSQGAESLAALDDVLAVSEVVTIHANDVRSSTPWGLQRISQSGTVDQSGKSATDRSYTYTYSDSNLGSGVDVFVLDTGILTSHTEFGGRASMGYSYFPSDADGNGHGTHCAGVIGGSTVGVASNANIIGVKILEDSGSGSSSGLLAGLDYVSGKISSGASSVGSVINMSLAFGGTSTAVETALKKLMAAGVHAVGASGNNAADACTYSPSNMGGDNTALNTVGAMNIGDSISSFSNTGSCVDFYAPGEGVVSAYNNGDDAYVIMSGTSMATPHVAGLIAYYLAEDSSPKAPADMKAFLKKKAASGLGTTDDKTYVAGGQLLIANNGGN</sequence>
<comment type="similarity">
    <text evidence="1 5 6">Belongs to the peptidase S8 family.</text>
</comment>
<feature type="chain" id="PRO_5045043785" evidence="7">
    <location>
        <begin position="18"/>
        <end position="399"/>
    </location>
</feature>
<feature type="active site" description="Charge relay system" evidence="5">
    <location>
        <position position="177"/>
    </location>
</feature>
<dbReference type="InterPro" id="IPR050131">
    <property type="entry name" value="Peptidase_S8_subtilisin-like"/>
</dbReference>
<evidence type="ECO:0000256" key="3">
    <source>
        <dbReference type="ARBA" id="ARBA00022801"/>
    </source>
</evidence>